<accession>A0A3D8GKQ6</accession>
<dbReference type="CDD" id="cd02440">
    <property type="entry name" value="AdoMet_MTases"/>
    <property type="match status" value="1"/>
</dbReference>
<feature type="domain" description="Methyltransferase" evidence="1">
    <location>
        <begin position="44"/>
        <end position="112"/>
    </location>
</feature>
<comment type="caution">
    <text evidence="2">The sequence shown here is derived from an EMBL/GenBank/DDBJ whole genome shotgun (WGS) entry which is preliminary data.</text>
</comment>
<name>A0A3D8GKQ6_9BACI</name>
<dbReference type="InterPro" id="IPR041698">
    <property type="entry name" value="Methyltransf_25"/>
</dbReference>
<reference evidence="2 3" key="1">
    <citation type="submission" date="2018-07" db="EMBL/GenBank/DDBJ databases">
        <title>Bacillus sp. YLB-04 draft genome sequence.</title>
        <authorList>
            <person name="Yu L."/>
            <person name="Tang X."/>
        </authorList>
    </citation>
    <scope>NUCLEOTIDE SEQUENCE [LARGE SCALE GENOMIC DNA]</scope>
    <source>
        <strain evidence="2 3">YLB-04</strain>
    </source>
</reference>
<dbReference type="Gene3D" id="3.40.50.150">
    <property type="entry name" value="Vaccinia Virus protein VP39"/>
    <property type="match status" value="1"/>
</dbReference>
<dbReference type="InterPro" id="IPR029063">
    <property type="entry name" value="SAM-dependent_MTases_sf"/>
</dbReference>
<dbReference type="OrthoDB" id="5522265at2"/>
<dbReference type="GO" id="GO:0008168">
    <property type="term" value="F:methyltransferase activity"/>
    <property type="evidence" value="ECO:0007669"/>
    <property type="project" value="UniProtKB-KW"/>
</dbReference>
<dbReference type="AlphaFoldDB" id="A0A3D8GKQ6"/>
<dbReference type="EMBL" id="QNQT01000017">
    <property type="protein sequence ID" value="RDU34877.1"/>
    <property type="molecule type" value="Genomic_DNA"/>
</dbReference>
<keyword evidence="2" id="KW-0808">Transferase</keyword>
<protein>
    <submittedName>
        <fullName evidence="2">SAM-dependent methyltransferase</fullName>
    </submittedName>
</protein>
<organism evidence="2 3">
    <name type="scientific">Neobacillus piezotolerans</name>
    <dbReference type="NCBI Taxonomy" id="2259171"/>
    <lineage>
        <taxon>Bacteria</taxon>
        <taxon>Bacillati</taxon>
        <taxon>Bacillota</taxon>
        <taxon>Bacilli</taxon>
        <taxon>Bacillales</taxon>
        <taxon>Bacillaceae</taxon>
        <taxon>Neobacillus</taxon>
    </lineage>
</organism>
<evidence type="ECO:0000313" key="3">
    <source>
        <dbReference type="Proteomes" id="UP000257144"/>
    </source>
</evidence>
<evidence type="ECO:0000259" key="1">
    <source>
        <dbReference type="Pfam" id="PF13649"/>
    </source>
</evidence>
<dbReference type="SUPFAM" id="SSF53335">
    <property type="entry name" value="S-adenosyl-L-methionine-dependent methyltransferases"/>
    <property type="match status" value="1"/>
</dbReference>
<keyword evidence="2" id="KW-0489">Methyltransferase</keyword>
<sequence>MEWYKQIGNMEGQYRYTWNSTVSQPNGESIFDAEVLKMVKDKEVLDIGCGDGEFTHQCAAFAKEIVGVDATETFTAAGNKKKRANVSFVTGNSKHGLPVEKGPFDCAYIRKGPTSAYPFLKKAVKEGGTVLGLHPGDDLGMELPLLFPTFFEKKEGTPILDLIRKRLEAGSFSSAEFDHIEATEYLHTPLDVIKWRCFGQKPSIYKRMIEENLPEITRIFEKNSTPAGLPITFSRYIVRINV</sequence>
<dbReference type="Proteomes" id="UP000257144">
    <property type="component" value="Unassembled WGS sequence"/>
</dbReference>
<dbReference type="Pfam" id="PF13649">
    <property type="entry name" value="Methyltransf_25"/>
    <property type="match status" value="1"/>
</dbReference>
<dbReference type="GO" id="GO:0032259">
    <property type="term" value="P:methylation"/>
    <property type="evidence" value="ECO:0007669"/>
    <property type="project" value="UniProtKB-KW"/>
</dbReference>
<keyword evidence="3" id="KW-1185">Reference proteome</keyword>
<proteinExistence type="predicted"/>
<evidence type="ECO:0000313" key="2">
    <source>
        <dbReference type="EMBL" id="RDU34877.1"/>
    </source>
</evidence>
<gene>
    <name evidence="2" type="ORF">DRW41_21325</name>
</gene>